<dbReference type="Proteomes" id="UP000054248">
    <property type="component" value="Unassembled WGS sequence"/>
</dbReference>
<dbReference type="AlphaFoldDB" id="A0A0C3QFV4"/>
<evidence type="ECO:0000313" key="3">
    <source>
        <dbReference type="EMBL" id="KIO15568.1"/>
    </source>
</evidence>
<gene>
    <name evidence="3" type="ORF">M407DRAFT_34840</name>
    <name evidence="4" type="ORF">M407DRAFT_94804</name>
</gene>
<evidence type="ECO:0000256" key="1">
    <source>
        <dbReference type="ARBA" id="ARBA00006349"/>
    </source>
</evidence>
<evidence type="ECO:0000313" key="4">
    <source>
        <dbReference type="EMBL" id="KIO25081.1"/>
    </source>
</evidence>
<dbReference type="EMBL" id="KN823049">
    <property type="protein sequence ID" value="KIO25081.1"/>
    <property type="molecule type" value="Genomic_DNA"/>
</dbReference>
<reference evidence="4" key="3">
    <citation type="submission" date="2015-02" db="EMBL/GenBank/DDBJ databases">
        <title>Evolutionary Origins and Diversification of the Mycorrhizal Mutualists.</title>
        <authorList>
            <consortium name="DOE Joint Genome Institute"/>
            <consortium name="Mycorrhizal Genomics Consortium"/>
            <person name="Kohler A."/>
            <person name="Kuo A."/>
            <person name="Nagy L.G."/>
            <person name="Floudas D."/>
            <person name="Copeland A."/>
            <person name="Barry K.W."/>
            <person name="Cichocki N."/>
            <person name="Veneault-Fourrey C."/>
            <person name="LaButti K."/>
            <person name="Lindquist E.A."/>
            <person name="Lipzen A."/>
            <person name="Lundell T."/>
            <person name="Morin E."/>
            <person name="Murat C."/>
            <person name="Riley R."/>
            <person name="Ohm R."/>
            <person name="Sun H."/>
            <person name="Tunlid A."/>
            <person name="Henrissat B."/>
            <person name="Grigoriev I.V."/>
            <person name="Hibbett D.S."/>
            <person name="Martin F."/>
        </authorList>
    </citation>
    <scope>NUCLEOTIDE SEQUENCE</scope>
    <source>
        <strain evidence="4">MUT 4182</strain>
    </source>
</reference>
<dbReference type="OrthoDB" id="4159489at2759"/>
<evidence type="ECO:0000256" key="2">
    <source>
        <dbReference type="SAM" id="MobiDB-lite"/>
    </source>
</evidence>
<dbReference type="GO" id="GO:0003714">
    <property type="term" value="F:transcription corepressor activity"/>
    <property type="evidence" value="ECO:0007669"/>
    <property type="project" value="InterPro"/>
</dbReference>
<feature type="compositionally biased region" description="Basic and acidic residues" evidence="2">
    <location>
        <begin position="110"/>
        <end position="124"/>
    </location>
</feature>
<proteinExistence type="inferred from homology"/>
<reference evidence="5" key="2">
    <citation type="submission" date="2015-01" db="EMBL/GenBank/DDBJ databases">
        <title>Evolutionary Origins and Diversification of the Mycorrhizal Mutualists.</title>
        <authorList>
            <consortium name="DOE Joint Genome Institute"/>
            <consortium name="Mycorrhizal Genomics Consortium"/>
            <person name="Kohler A."/>
            <person name="Kuo A."/>
            <person name="Nagy L.G."/>
            <person name="Floudas D."/>
            <person name="Copeland A."/>
            <person name="Barry K.W."/>
            <person name="Cichocki N."/>
            <person name="Veneault-Fourrey C."/>
            <person name="LaButti K."/>
            <person name="Lindquist E.A."/>
            <person name="Lipzen A."/>
            <person name="Lundell T."/>
            <person name="Morin E."/>
            <person name="Murat C."/>
            <person name="Riley R."/>
            <person name="Ohm R."/>
            <person name="Sun H."/>
            <person name="Tunlid A."/>
            <person name="Henrissat B."/>
            <person name="Grigoriev I.V."/>
            <person name="Hibbett D.S."/>
            <person name="Martin F."/>
        </authorList>
    </citation>
    <scope>NUCLEOTIDE SEQUENCE [LARGE SCALE GENOMIC DNA]</scope>
    <source>
        <strain evidence="5">MUT 4182</strain>
    </source>
</reference>
<keyword evidence="5" id="KW-1185">Reference proteome</keyword>
<evidence type="ECO:0000313" key="5">
    <source>
        <dbReference type="Proteomes" id="UP000054248"/>
    </source>
</evidence>
<feature type="compositionally biased region" description="Low complexity" evidence="2">
    <location>
        <begin position="13"/>
        <end position="23"/>
    </location>
</feature>
<name>A0A0C3QFV4_9AGAM</name>
<dbReference type="PANTHER" id="PTHR19424">
    <property type="entry name" value="HEAT SHOCK FACTOR BINDING PROTEIN 1"/>
    <property type="match status" value="1"/>
</dbReference>
<dbReference type="HOGENOM" id="CLU_153376_0_0_1"/>
<comment type="similarity">
    <text evidence="1">Belongs to the HSBP1 family.</text>
</comment>
<dbReference type="Gene3D" id="1.20.5.430">
    <property type="match status" value="1"/>
</dbReference>
<dbReference type="STRING" id="1051891.A0A0C3QFV4"/>
<sequence length="124" mass="13215">MSAKPLNVTANGKPSSSSAMSSKAPEKTPSKAPLVKPEEISSPHELTAFVESLLTQLETKFDDMSTEVLDKMTSMSTRVNALEVAIQDLINDTYVPGTVPATPTPAARSDSGRFDNARSDTSDQ</sequence>
<reference evidence="4 5" key="1">
    <citation type="submission" date="2014-04" db="EMBL/GenBank/DDBJ databases">
        <authorList>
            <consortium name="DOE Joint Genome Institute"/>
            <person name="Kuo A."/>
            <person name="Girlanda M."/>
            <person name="Perotto S."/>
            <person name="Kohler A."/>
            <person name="Nagy L.G."/>
            <person name="Floudas D."/>
            <person name="Copeland A."/>
            <person name="Barry K.W."/>
            <person name="Cichocki N."/>
            <person name="Veneault-Fourrey C."/>
            <person name="LaButti K."/>
            <person name="Lindquist E.A."/>
            <person name="Lipzen A."/>
            <person name="Lundell T."/>
            <person name="Morin E."/>
            <person name="Murat C."/>
            <person name="Sun H."/>
            <person name="Tunlid A."/>
            <person name="Henrissat B."/>
            <person name="Grigoriev I.V."/>
            <person name="Hibbett D.S."/>
            <person name="Martin F."/>
            <person name="Nordberg H.P."/>
            <person name="Cantor M.N."/>
            <person name="Hua S.X."/>
        </authorList>
    </citation>
    <scope>NUCLEOTIDE SEQUENCE [LARGE SCALE GENOMIC DNA]</scope>
    <source>
        <strain evidence="4 5">MUT 4182</strain>
    </source>
</reference>
<dbReference type="Pfam" id="PF06825">
    <property type="entry name" value="HSBP1"/>
    <property type="match status" value="1"/>
</dbReference>
<accession>A0A0C3QFV4</accession>
<feature type="compositionally biased region" description="Low complexity" evidence="2">
    <location>
        <begin position="98"/>
        <end position="107"/>
    </location>
</feature>
<feature type="region of interest" description="Disordered" evidence="2">
    <location>
        <begin position="96"/>
        <end position="124"/>
    </location>
</feature>
<dbReference type="GO" id="GO:0005829">
    <property type="term" value="C:cytosol"/>
    <property type="evidence" value="ECO:0007669"/>
    <property type="project" value="TreeGrafter"/>
</dbReference>
<dbReference type="GO" id="GO:0070370">
    <property type="term" value="P:cellular heat acclimation"/>
    <property type="evidence" value="ECO:0007669"/>
    <property type="project" value="TreeGrafter"/>
</dbReference>
<organism evidence="4 5">
    <name type="scientific">Tulasnella calospora MUT 4182</name>
    <dbReference type="NCBI Taxonomy" id="1051891"/>
    <lineage>
        <taxon>Eukaryota</taxon>
        <taxon>Fungi</taxon>
        <taxon>Dikarya</taxon>
        <taxon>Basidiomycota</taxon>
        <taxon>Agaricomycotina</taxon>
        <taxon>Agaricomycetes</taxon>
        <taxon>Cantharellales</taxon>
        <taxon>Tulasnellaceae</taxon>
        <taxon>Tulasnella</taxon>
    </lineage>
</organism>
<dbReference type="GO" id="GO:0005634">
    <property type="term" value="C:nucleus"/>
    <property type="evidence" value="ECO:0007669"/>
    <property type="project" value="TreeGrafter"/>
</dbReference>
<feature type="region of interest" description="Disordered" evidence="2">
    <location>
        <begin position="1"/>
        <end position="40"/>
    </location>
</feature>
<dbReference type="EMBL" id="KN823956">
    <property type="protein sequence ID" value="KIO15568.1"/>
    <property type="molecule type" value="Genomic_DNA"/>
</dbReference>
<dbReference type="InterPro" id="IPR009643">
    <property type="entry name" value="HS1-bd"/>
</dbReference>
<protein>
    <submittedName>
        <fullName evidence="4">Uncharacterized protein</fullName>
    </submittedName>
</protein>
<dbReference type="PANTHER" id="PTHR19424:SF0">
    <property type="entry name" value="HEAT SHOCK FACTOR BINDING PROTEIN 1"/>
    <property type="match status" value="1"/>
</dbReference>